<proteinExistence type="inferred from homology"/>
<dbReference type="InterPro" id="IPR001915">
    <property type="entry name" value="Peptidase_M48"/>
</dbReference>
<comment type="similarity">
    <text evidence="6">Belongs to the peptidase M48 family.</text>
</comment>
<dbReference type="PANTHER" id="PTHR22726">
    <property type="entry name" value="METALLOENDOPEPTIDASE OMA1"/>
    <property type="match status" value="1"/>
</dbReference>
<keyword evidence="4 6" id="KW-0862">Zinc</keyword>
<dbReference type="Pfam" id="PF01435">
    <property type="entry name" value="Peptidase_M48"/>
    <property type="match status" value="1"/>
</dbReference>
<dbReference type="RefSeq" id="WP_062558292.1">
    <property type="nucleotide sequence ID" value="NZ_CP013341.1"/>
</dbReference>
<dbReference type="GO" id="GO:0016020">
    <property type="term" value="C:membrane"/>
    <property type="evidence" value="ECO:0007669"/>
    <property type="project" value="TreeGrafter"/>
</dbReference>
<dbReference type="CDD" id="cd07331">
    <property type="entry name" value="M48C_Oma1_like"/>
    <property type="match status" value="1"/>
</dbReference>
<keyword evidence="7" id="KW-0732">Signal</keyword>
<feature type="domain" description="Peptidase M48" evidence="8">
    <location>
        <begin position="66"/>
        <end position="238"/>
    </location>
</feature>
<protein>
    <submittedName>
        <fullName evidence="9">Peptidase family M48</fullName>
    </submittedName>
</protein>
<evidence type="ECO:0000313" key="10">
    <source>
        <dbReference type="Proteomes" id="UP000182882"/>
    </source>
</evidence>
<dbReference type="PROSITE" id="PS51257">
    <property type="entry name" value="PROKAR_LIPOPROTEIN"/>
    <property type="match status" value="1"/>
</dbReference>
<accession>A0A1H2DLU2</accession>
<dbReference type="Gene3D" id="3.30.2010.10">
    <property type="entry name" value="Metalloproteases ('zincins'), catalytic domain"/>
    <property type="match status" value="1"/>
</dbReference>
<dbReference type="PANTHER" id="PTHR22726:SF24">
    <property type="entry name" value="M48 FAMILY METALLOPEPTIDASE"/>
    <property type="match status" value="1"/>
</dbReference>
<evidence type="ECO:0000256" key="3">
    <source>
        <dbReference type="ARBA" id="ARBA00022801"/>
    </source>
</evidence>
<keyword evidence="3 6" id="KW-0378">Hydrolase</keyword>
<evidence type="ECO:0000313" key="9">
    <source>
        <dbReference type="EMBL" id="SDT83882.1"/>
    </source>
</evidence>
<keyword evidence="5 6" id="KW-0482">Metalloprotease</keyword>
<evidence type="ECO:0000256" key="4">
    <source>
        <dbReference type="ARBA" id="ARBA00022833"/>
    </source>
</evidence>
<dbReference type="GO" id="GO:0046872">
    <property type="term" value="F:metal ion binding"/>
    <property type="evidence" value="ECO:0007669"/>
    <property type="project" value="UniProtKB-KW"/>
</dbReference>
<keyword evidence="10" id="KW-1185">Reference proteome</keyword>
<keyword evidence="2" id="KW-0479">Metal-binding</keyword>
<dbReference type="GO" id="GO:0004222">
    <property type="term" value="F:metalloendopeptidase activity"/>
    <property type="evidence" value="ECO:0007669"/>
    <property type="project" value="InterPro"/>
</dbReference>
<reference evidence="10" key="1">
    <citation type="submission" date="2016-10" db="EMBL/GenBank/DDBJ databases">
        <authorList>
            <person name="Varghese N."/>
            <person name="Submissions S."/>
        </authorList>
    </citation>
    <scope>NUCLEOTIDE SEQUENCE [LARGE SCALE GENOMIC DNA]</scope>
    <source>
        <strain evidence="10">Nm10</strain>
    </source>
</reference>
<dbReference type="EMBL" id="FNLN01000001">
    <property type="protein sequence ID" value="SDT83882.1"/>
    <property type="molecule type" value="Genomic_DNA"/>
</dbReference>
<evidence type="ECO:0000256" key="7">
    <source>
        <dbReference type="SAM" id="SignalP"/>
    </source>
</evidence>
<dbReference type="InterPro" id="IPR051156">
    <property type="entry name" value="Mito/Outer_Membr_Metalloprot"/>
</dbReference>
<evidence type="ECO:0000256" key="5">
    <source>
        <dbReference type="ARBA" id="ARBA00023049"/>
    </source>
</evidence>
<feature type="signal peptide" evidence="7">
    <location>
        <begin position="1"/>
        <end position="19"/>
    </location>
</feature>
<dbReference type="KEGG" id="nur:ATY38_04750"/>
<gene>
    <name evidence="9" type="ORF">SAMN05216406_10135</name>
</gene>
<keyword evidence="1 6" id="KW-0645">Protease</keyword>
<dbReference type="AlphaFoldDB" id="A0A1H2DLU2"/>
<evidence type="ECO:0000256" key="1">
    <source>
        <dbReference type="ARBA" id="ARBA00022670"/>
    </source>
</evidence>
<feature type="chain" id="PRO_5016285045" evidence="7">
    <location>
        <begin position="20"/>
        <end position="261"/>
    </location>
</feature>
<sequence>MKFRLLLILFIILLLAACATTPTGRSQLAFMPDSELDAMGLQAFTTMKNEKSISQNTRENQFVRCVANTITREIGGDWEVVVFEDSTLNAFALPGNKIGVHTGLVDLVDNQDQLAAVIGHEIGHVLAKHSNERMSQKLGAQMGMSIIAAVAAPTTPMGQTALGLLGVGTQYGLIMPFSRLHESEADTMGIELIAKAGFNPEESITLWQKMAQASQGEQPAEFLSTHPSHETRIEDLRALLPKANKMMQQARAAGKKPNCKK</sequence>
<evidence type="ECO:0000256" key="6">
    <source>
        <dbReference type="RuleBase" id="RU003983"/>
    </source>
</evidence>
<evidence type="ECO:0000259" key="8">
    <source>
        <dbReference type="Pfam" id="PF01435"/>
    </source>
</evidence>
<dbReference type="Proteomes" id="UP000182882">
    <property type="component" value="Unassembled WGS sequence"/>
</dbReference>
<organism evidence="9 10">
    <name type="scientific">Nitrosomonas ureae</name>
    <dbReference type="NCBI Taxonomy" id="44577"/>
    <lineage>
        <taxon>Bacteria</taxon>
        <taxon>Pseudomonadati</taxon>
        <taxon>Pseudomonadota</taxon>
        <taxon>Betaproteobacteria</taxon>
        <taxon>Nitrosomonadales</taxon>
        <taxon>Nitrosomonadaceae</taxon>
        <taxon>Nitrosomonas</taxon>
    </lineage>
</organism>
<comment type="cofactor">
    <cofactor evidence="6">
        <name>Zn(2+)</name>
        <dbReference type="ChEBI" id="CHEBI:29105"/>
    </cofactor>
    <text evidence="6">Binds 1 zinc ion per subunit.</text>
</comment>
<name>A0A1H2DLU2_9PROT</name>
<dbReference type="GO" id="GO:0051603">
    <property type="term" value="P:proteolysis involved in protein catabolic process"/>
    <property type="evidence" value="ECO:0007669"/>
    <property type="project" value="TreeGrafter"/>
</dbReference>
<evidence type="ECO:0000256" key="2">
    <source>
        <dbReference type="ARBA" id="ARBA00022723"/>
    </source>
</evidence>